<evidence type="ECO:0000313" key="1">
    <source>
        <dbReference type="EMBL" id="ORA96021.1"/>
    </source>
</evidence>
<gene>
    <name evidence="1" type="ORF">BST27_26035</name>
</gene>
<proteinExistence type="predicted"/>
<organism evidence="1 2">
    <name type="scientific">Mycobacterium intermedium</name>
    <dbReference type="NCBI Taxonomy" id="28445"/>
    <lineage>
        <taxon>Bacteria</taxon>
        <taxon>Bacillati</taxon>
        <taxon>Actinomycetota</taxon>
        <taxon>Actinomycetes</taxon>
        <taxon>Mycobacteriales</taxon>
        <taxon>Mycobacteriaceae</taxon>
        <taxon>Mycobacterium</taxon>
        <taxon>Mycobacterium simiae complex</taxon>
    </lineage>
</organism>
<comment type="caution">
    <text evidence="1">The sequence shown here is derived from an EMBL/GenBank/DDBJ whole genome shotgun (WGS) entry which is preliminary data.</text>
</comment>
<dbReference type="AlphaFoldDB" id="A0A1E3S0T7"/>
<dbReference type="EMBL" id="MVHT01000103">
    <property type="protein sequence ID" value="ORA96021.1"/>
    <property type="molecule type" value="Genomic_DNA"/>
</dbReference>
<dbReference type="OrthoDB" id="8469534at2"/>
<keyword evidence="2" id="KW-1185">Reference proteome</keyword>
<name>A0A1E3S0T7_MYCIE</name>
<sequence>MSAEDWEPWLGELEAASAAGDDARLAAALDDLWRFPFHEQRARRHDCWDRLFVVLLRGLGSEVAGVRELCDHYARIVMSTEYGPPYDDTIQEERSAYVQRRTAQLLPALTSLVRSGEKSLLRTVDDQVHVEDLADCAPQRVVEEFIAAVAAGSPLELAARIAYLDGRAAWEPPGESVVGYLDHADDMVRAYAARALGKRYCDAREELSPPIPEFVSRLTAKEIERPGIAGPFFSNWYGFGMEDFAERAEVQVEDWLCTILAQRKHPEPDTLPCSNGIDFFAHEIFGGYPGYVRRLLDMGHRELAVEAATEIDYEVADMEPILVELGNSAEAEICRRACWHLAYHYRRLHPEGEARGFVARRTLARGVDLFINFVQPPEGQRYAYAATIFAPPGGAFEKATAAALLDTVLPPSLRGELVSFGAPGDGGVPGLYSFDGQSANARYACGALVLFRGAVDVQRWNSIRIIWHGIPGAWRPEECG</sequence>
<evidence type="ECO:0000313" key="2">
    <source>
        <dbReference type="Proteomes" id="UP000192739"/>
    </source>
</evidence>
<accession>A0A1E3S0T7</accession>
<reference evidence="1 2" key="1">
    <citation type="submission" date="2017-02" db="EMBL/GenBank/DDBJ databases">
        <title>The new phylogeny of genus Mycobacterium.</title>
        <authorList>
            <person name="Tortoli E."/>
            <person name="Trovato A."/>
            <person name="Cirillo D.M."/>
        </authorList>
    </citation>
    <scope>NUCLEOTIDE SEQUENCE [LARGE SCALE GENOMIC DNA]</scope>
    <source>
        <strain evidence="1 2">DSM 44049</strain>
    </source>
</reference>
<protein>
    <submittedName>
        <fullName evidence="1">Uncharacterized protein</fullName>
    </submittedName>
</protein>
<dbReference type="RefSeq" id="WP_069422619.1">
    <property type="nucleotide sequence ID" value="NZ_CBCRZH010000160.1"/>
</dbReference>
<dbReference type="Proteomes" id="UP000192739">
    <property type="component" value="Unassembled WGS sequence"/>
</dbReference>